<dbReference type="Pfam" id="PF02492">
    <property type="entry name" value="cobW"/>
    <property type="match status" value="1"/>
</dbReference>
<evidence type="ECO:0000256" key="2">
    <source>
        <dbReference type="ARBA" id="ARBA00022741"/>
    </source>
</evidence>
<dbReference type="PANTHER" id="PTHR13748:SF40">
    <property type="entry name" value="OS04G0599700 PROTEIN"/>
    <property type="match status" value="1"/>
</dbReference>
<dbReference type="PANTHER" id="PTHR13748">
    <property type="entry name" value="COBW-RELATED"/>
    <property type="match status" value="1"/>
</dbReference>
<evidence type="ECO:0000256" key="1">
    <source>
        <dbReference type="ARBA" id="ARBA00004474"/>
    </source>
</evidence>
<comment type="caution">
    <text evidence="9">The sequence shown here is derived from an EMBL/GenBank/DDBJ whole genome shotgun (WGS) entry which is preliminary data.</text>
</comment>
<comment type="similarity">
    <text evidence="5">Belongs to the SIMIBI class G3E GTPase family. ZNG1 subfamily.</text>
</comment>
<evidence type="ECO:0000313" key="10">
    <source>
        <dbReference type="Proteomes" id="UP001152484"/>
    </source>
</evidence>
<dbReference type="Proteomes" id="UP001152484">
    <property type="component" value="Unassembled WGS sequence"/>
</dbReference>
<evidence type="ECO:0000256" key="4">
    <source>
        <dbReference type="ARBA" id="ARBA00023186"/>
    </source>
</evidence>
<dbReference type="GO" id="GO:0016787">
    <property type="term" value="F:hydrolase activity"/>
    <property type="evidence" value="ECO:0007669"/>
    <property type="project" value="UniProtKB-KW"/>
</dbReference>
<dbReference type="Pfam" id="PF07683">
    <property type="entry name" value="CobW_C"/>
    <property type="match status" value="1"/>
</dbReference>
<evidence type="ECO:0000313" key="9">
    <source>
        <dbReference type="EMBL" id="CAH9080713.1"/>
    </source>
</evidence>
<evidence type="ECO:0000256" key="3">
    <source>
        <dbReference type="ARBA" id="ARBA00022801"/>
    </source>
</evidence>
<dbReference type="Gene3D" id="3.30.1220.10">
    <property type="entry name" value="CobW-like, C-terminal domain"/>
    <property type="match status" value="1"/>
</dbReference>
<dbReference type="GO" id="GO:0000166">
    <property type="term" value="F:nucleotide binding"/>
    <property type="evidence" value="ECO:0007669"/>
    <property type="project" value="UniProtKB-KW"/>
</dbReference>
<comment type="subcellular location">
    <subcellularLocation>
        <location evidence="1">Plastid</location>
    </subcellularLocation>
</comment>
<dbReference type="OrthoDB" id="258627at2759"/>
<dbReference type="SUPFAM" id="SSF52540">
    <property type="entry name" value="P-loop containing nucleoside triphosphate hydrolases"/>
    <property type="match status" value="1"/>
</dbReference>
<accession>A0A9P1E5S5</accession>
<dbReference type="SUPFAM" id="SSF90002">
    <property type="entry name" value="Hypothetical protein YjiA, C-terminal domain"/>
    <property type="match status" value="1"/>
</dbReference>
<reference evidence="9" key="1">
    <citation type="submission" date="2022-07" db="EMBL/GenBank/DDBJ databases">
        <authorList>
            <person name="Macas J."/>
            <person name="Novak P."/>
            <person name="Neumann P."/>
        </authorList>
    </citation>
    <scope>NUCLEOTIDE SEQUENCE</scope>
</reference>
<evidence type="ECO:0000256" key="5">
    <source>
        <dbReference type="ARBA" id="ARBA00034320"/>
    </source>
</evidence>
<evidence type="ECO:0000256" key="7">
    <source>
        <dbReference type="SAM" id="MobiDB-lite"/>
    </source>
</evidence>
<dbReference type="SMART" id="SM00833">
    <property type="entry name" value="CobW_C"/>
    <property type="match status" value="1"/>
</dbReference>
<dbReference type="Gene3D" id="3.40.50.300">
    <property type="entry name" value="P-loop containing nucleotide triphosphate hydrolases"/>
    <property type="match status" value="1"/>
</dbReference>
<keyword evidence="2" id="KW-0547">Nucleotide-binding</keyword>
<dbReference type="InterPro" id="IPR011629">
    <property type="entry name" value="CobW-like_C"/>
</dbReference>
<dbReference type="GO" id="GO:0009536">
    <property type="term" value="C:plastid"/>
    <property type="evidence" value="ECO:0007669"/>
    <property type="project" value="UniProtKB-SubCell"/>
</dbReference>
<proteinExistence type="inferred from homology"/>
<sequence length="283" mass="31670">MVNNGCLCCTVRGDLVKMLLELVKTKRDKFDHIVIETTGLAKPGPVIETFCSDELVSTRVKLDGVVTLVDSKHAMQHLLEIKPRFVVNEAVEQVAYADRIILNKIDLVSEADLEALTKEIKHINGMAQIKRANFGVVDMDFVLGVGGYDLDRIDSEVQSEGSHCKHHHEDDNEHHKGHHHDHLHDSAVTSVSIVSEGTLDLDEVDDWLERLLEEKGDDLYRMKGVLSVSGSEQRYVFQGVHSVLDGCPGKSWDPEEKRINKLVFIGRNLDETALRKGFKGCLA</sequence>
<keyword evidence="4" id="KW-0143">Chaperone</keyword>
<evidence type="ECO:0000259" key="8">
    <source>
        <dbReference type="SMART" id="SM00833"/>
    </source>
</evidence>
<dbReference type="EMBL" id="CAMAPE010000013">
    <property type="protein sequence ID" value="CAH9080713.1"/>
    <property type="molecule type" value="Genomic_DNA"/>
</dbReference>
<keyword evidence="3" id="KW-0378">Hydrolase</keyword>
<gene>
    <name evidence="9" type="ORF">CEURO_LOCUS7617</name>
</gene>
<comment type="catalytic activity">
    <reaction evidence="6">
        <text>GTP + H2O = GDP + phosphate + H(+)</text>
        <dbReference type="Rhea" id="RHEA:19669"/>
        <dbReference type="ChEBI" id="CHEBI:15377"/>
        <dbReference type="ChEBI" id="CHEBI:15378"/>
        <dbReference type="ChEBI" id="CHEBI:37565"/>
        <dbReference type="ChEBI" id="CHEBI:43474"/>
        <dbReference type="ChEBI" id="CHEBI:58189"/>
    </reaction>
    <physiologicalReaction direction="left-to-right" evidence="6">
        <dbReference type="Rhea" id="RHEA:19670"/>
    </physiologicalReaction>
</comment>
<dbReference type="InterPro" id="IPR003495">
    <property type="entry name" value="CobW/HypB/UreG_nucleotide-bd"/>
</dbReference>
<dbReference type="InterPro" id="IPR036627">
    <property type="entry name" value="CobW-likC_sf"/>
</dbReference>
<organism evidence="9 10">
    <name type="scientific">Cuscuta europaea</name>
    <name type="common">European dodder</name>
    <dbReference type="NCBI Taxonomy" id="41803"/>
    <lineage>
        <taxon>Eukaryota</taxon>
        <taxon>Viridiplantae</taxon>
        <taxon>Streptophyta</taxon>
        <taxon>Embryophyta</taxon>
        <taxon>Tracheophyta</taxon>
        <taxon>Spermatophyta</taxon>
        <taxon>Magnoliopsida</taxon>
        <taxon>eudicotyledons</taxon>
        <taxon>Gunneridae</taxon>
        <taxon>Pentapetalae</taxon>
        <taxon>asterids</taxon>
        <taxon>lamiids</taxon>
        <taxon>Solanales</taxon>
        <taxon>Convolvulaceae</taxon>
        <taxon>Cuscuteae</taxon>
        <taxon>Cuscuta</taxon>
        <taxon>Cuscuta subgen. Cuscuta</taxon>
    </lineage>
</organism>
<keyword evidence="10" id="KW-1185">Reference proteome</keyword>
<dbReference type="CDD" id="cd03112">
    <property type="entry name" value="CobW-like"/>
    <property type="match status" value="1"/>
</dbReference>
<dbReference type="InterPro" id="IPR051316">
    <property type="entry name" value="Zinc-reg_GTPase_activator"/>
</dbReference>
<feature type="region of interest" description="Disordered" evidence="7">
    <location>
        <begin position="159"/>
        <end position="182"/>
    </location>
</feature>
<dbReference type="InterPro" id="IPR027417">
    <property type="entry name" value="P-loop_NTPase"/>
</dbReference>
<evidence type="ECO:0000256" key="6">
    <source>
        <dbReference type="ARBA" id="ARBA00049117"/>
    </source>
</evidence>
<feature type="domain" description="CobW C-terminal" evidence="8">
    <location>
        <begin position="188"/>
        <end position="282"/>
    </location>
</feature>
<dbReference type="AlphaFoldDB" id="A0A9P1E5S5"/>
<name>A0A9P1E5S5_CUSEU</name>
<protein>
    <recommendedName>
        <fullName evidence="8">CobW C-terminal domain-containing protein</fullName>
    </recommendedName>
</protein>